<evidence type="ECO:0000256" key="2">
    <source>
        <dbReference type="ARBA" id="ARBA00006175"/>
    </source>
</evidence>
<dbReference type="GO" id="GO:0005886">
    <property type="term" value="C:plasma membrane"/>
    <property type="evidence" value="ECO:0007669"/>
    <property type="project" value="UniProtKB-SubCell"/>
</dbReference>
<dbReference type="PANTHER" id="PTHR19139:SF199">
    <property type="entry name" value="MIP17260P"/>
    <property type="match status" value="1"/>
</dbReference>
<dbReference type="InterPro" id="IPR034294">
    <property type="entry name" value="Aquaporin_transptr"/>
</dbReference>
<dbReference type="Proteomes" id="UP000749559">
    <property type="component" value="Unassembled WGS sequence"/>
</dbReference>
<evidence type="ECO:0000313" key="9">
    <source>
        <dbReference type="EMBL" id="CAH1780060.1"/>
    </source>
</evidence>
<dbReference type="CDD" id="cd00333">
    <property type="entry name" value="MIP"/>
    <property type="match status" value="1"/>
</dbReference>
<evidence type="ECO:0000313" key="10">
    <source>
        <dbReference type="Proteomes" id="UP000749559"/>
    </source>
</evidence>
<gene>
    <name evidence="9" type="ORF">OFUS_LOCUS6804</name>
</gene>
<keyword evidence="4" id="KW-1003">Cell membrane</keyword>
<comment type="similarity">
    <text evidence="2 8">Belongs to the MIP/aquaporin (TC 1.A.8) family.</text>
</comment>
<keyword evidence="6" id="KW-1133">Transmembrane helix</keyword>
<organism evidence="9 10">
    <name type="scientific">Owenia fusiformis</name>
    <name type="common">Polychaete worm</name>
    <dbReference type="NCBI Taxonomy" id="6347"/>
    <lineage>
        <taxon>Eukaryota</taxon>
        <taxon>Metazoa</taxon>
        <taxon>Spiralia</taxon>
        <taxon>Lophotrochozoa</taxon>
        <taxon>Annelida</taxon>
        <taxon>Polychaeta</taxon>
        <taxon>Sedentaria</taxon>
        <taxon>Canalipalpata</taxon>
        <taxon>Sabellida</taxon>
        <taxon>Oweniida</taxon>
        <taxon>Oweniidae</taxon>
        <taxon>Owenia</taxon>
    </lineage>
</organism>
<keyword evidence="7" id="KW-0472">Membrane</keyword>
<keyword evidence="3 8" id="KW-0813">Transport</keyword>
<keyword evidence="5 8" id="KW-0812">Transmembrane</keyword>
<dbReference type="AlphaFoldDB" id="A0A8J1Y9I7"/>
<evidence type="ECO:0000256" key="3">
    <source>
        <dbReference type="ARBA" id="ARBA00022448"/>
    </source>
</evidence>
<proteinExistence type="inferred from homology"/>
<evidence type="ECO:0000256" key="5">
    <source>
        <dbReference type="ARBA" id="ARBA00022692"/>
    </source>
</evidence>
<dbReference type="InterPro" id="IPR000425">
    <property type="entry name" value="MIP"/>
</dbReference>
<accession>A0A8J1Y9I7</accession>
<evidence type="ECO:0000256" key="6">
    <source>
        <dbReference type="ARBA" id="ARBA00022989"/>
    </source>
</evidence>
<dbReference type="Gene3D" id="1.20.1080.10">
    <property type="entry name" value="Glycerol uptake facilitator protein"/>
    <property type="match status" value="1"/>
</dbReference>
<dbReference type="InterPro" id="IPR022357">
    <property type="entry name" value="MIP_CS"/>
</dbReference>
<dbReference type="OrthoDB" id="3222at2759"/>
<dbReference type="PANTHER" id="PTHR19139">
    <property type="entry name" value="AQUAPORIN TRANSPORTER"/>
    <property type="match status" value="1"/>
</dbReference>
<dbReference type="GO" id="GO:0015250">
    <property type="term" value="F:water channel activity"/>
    <property type="evidence" value="ECO:0007669"/>
    <property type="project" value="TreeGrafter"/>
</dbReference>
<evidence type="ECO:0000256" key="8">
    <source>
        <dbReference type="RuleBase" id="RU000477"/>
    </source>
</evidence>
<dbReference type="EMBL" id="CAIIXF020000003">
    <property type="protein sequence ID" value="CAH1780060.1"/>
    <property type="molecule type" value="Genomic_DNA"/>
</dbReference>
<dbReference type="InterPro" id="IPR023271">
    <property type="entry name" value="Aquaporin-like"/>
</dbReference>
<dbReference type="PRINTS" id="PR00783">
    <property type="entry name" value="MINTRINSICP"/>
</dbReference>
<reference evidence="9" key="1">
    <citation type="submission" date="2022-03" db="EMBL/GenBank/DDBJ databases">
        <authorList>
            <person name="Martin C."/>
        </authorList>
    </citation>
    <scope>NUCLEOTIDE SEQUENCE</scope>
</reference>
<name>A0A8J1Y9I7_OWEFU</name>
<dbReference type="PROSITE" id="PS00221">
    <property type="entry name" value="MIP"/>
    <property type="match status" value="1"/>
</dbReference>
<protein>
    <submittedName>
        <fullName evidence="9">Uncharacterized protein</fullName>
    </submittedName>
</protein>
<evidence type="ECO:0000256" key="1">
    <source>
        <dbReference type="ARBA" id="ARBA00004651"/>
    </source>
</evidence>
<keyword evidence="10" id="KW-1185">Reference proteome</keyword>
<comment type="subcellular location">
    <subcellularLocation>
        <location evidence="1">Cell membrane</location>
        <topology evidence="1">Multi-pass membrane protein</topology>
    </subcellularLocation>
</comment>
<comment type="caution">
    <text evidence="9">The sequence shown here is derived from an EMBL/GenBank/DDBJ whole genome shotgun (WGS) entry which is preliminary data.</text>
</comment>
<evidence type="ECO:0000256" key="7">
    <source>
        <dbReference type="ARBA" id="ARBA00023136"/>
    </source>
</evidence>
<dbReference type="NCBIfam" id="TIGR00861">
    <property type="entry name" value="MIP"/>
    <property type="match status" value="1"/>
</dbReference>
<dbReference type="SUPFAM" id="SSF81338">
    <property type="entry name" value="Aquaporin-like"/>
    <property type="match status" value="1"/>
</dbReference>
<sequence length="263" mass="28402">MVTRTSHQDLLEPLRLLIACFAEMIGTMMIVLFCCGSLTGEEPMDLIRVSLTFTFTVTTMIAITADVSGGHINPAVTIAMLVARRISVFRCLTYIVFQCVGGIAGAVLLRAIVGEDNANSLGATMVDSKLTYSQGFGIEFIITFILIMTVFAITDPARNDNLGSGPLHVGIAIGMGHLLAVPYTGAGMNPARSLGPAVAMDIWTAHWIYWTGPIGGAILAALLYEHLFAANATLRKTKAWCMSRQYDNDNFEKALSKFDSTKL</sequence>
<dbReference type="Pfam" id="PF00230">
    <property type="entry name" value="MIP"/>
    <property type="match status" value="1"/>
</dbReference>
<evidence type="ECO:0000256" key="4">
    <source>
        <dbReference type="ARBA" id="ARBA00022475"/>
    </source>
</evidence>